<dbReference type="PROSITE" id="PS50968">
    <property type="entry name" value="BIOTINYL_LIPOYL"/>
    <property type="match status" value="1"/>
</dbReference>
<evidence type="ECO:0000256" key="7">
    <source>
        <dbReference type="PROSITE-ProRule" id="PRU00409"/>
    </source>
</evidence>
<feature type="domain" description="Biotin carboxylation" evidence="10">
    <location>
        <begin position="5"/>
        <end position="447"/>
    </location>
</feature>
<dbReference type="InterPro" id="IPR001882">
    <property type="entry name" value="Biotin_BS"/>
</dbReference>
<evidence type="ECO:0000256" key="6">
    <source>
        <dbReference type="ARBA" id="ARBA00023267"/>
    </source>
</evidence>
<dbReference type="PROSITE" id="PS50975">
    <property type="entry name" value="ATP_GRASP"/>
    <property type="match status" value="1"/>
</dbReference>
<dbReference type="InterPro" id="IPR011764">
    <property type="entry name" value="Biotin_carboxylation_dom"/>
</dbReference>
<dbReference type="SUPFAM" id="SSF160467">
    <property type="entry name" value="PH0987 N-terminal domain-like"/>
    <property type="match status" value="1"/>
</dbReference>
<dbReference type="GO" id="GO:0046872">
    <property type="term" value="F:metal ion binding"/>
    <property type="evidence" value="ECO:0007669"/>
    <property type="project" value="InterPro"/>
</dbReference>
<keyword evidence="12" id="KW-1185">Reference proteome</keyword>
<dbReference type="Gene3D" id="2.40.50.100">
    <property type="match status" value="1"/>
</dbReference>
<keyword evidence="5 7" id="KW-0067">ATP-binding</keyword>
<evidence type="ECO:0000256" key="3">
    <source>
        <dbReference type="ARBA" id="ARBA00022741"/>
    </source>
</evidence>
<dbReference type="InterPro" id="IPR011761">
    <property type="entry name" value="ATP-grasp"/>
</dbReference>
<name>A0A501PJI7_9PROT</name>
<evidence type="ECO:0000256" key="1">
    <source>
        <dbReference type="ARBA" id="ARBA00001953"/>
    </source>
</evidence>
<keyword evidence="6" id="KW-0092">Biotin</keyword>
<evidence type="ECO:0000259" key="8">
    <source>
        <dbReference type="PROSITE" id="PS50968"/>
    </source>
</evidence>
<dbReference type="FunFam" id="3.40.50.20:FF:000010">
    <property type="entry name" value="Propionyl-CoA carboxylase subunit alpha"/>
    <property type="match status" value="1"/>
</dbReference>
<sequence>MGARVFSKVLIANRGVIACRIIRTLKKMGIQSVVVYTEADATSAHVRYADEAIYIGGPEASNAYLDGDKIIASAKASGAEAIHPGYGFLSENAGFAEACGEAGIEFIGPTPETIRLFGRKHTAREIAQSAGAPLMPGSGLLENADHACWEAQELGYPVMLKATAGGGGIGMRVCEDCEALLSAFDTVQRQGQGSFGDGGVFLERYVRHARHVEVQIFGDGAGNVVVLGDRDCSLQRRNQKVIEETPAPNLPDNIRKLLWQSAADIAVAARYRSAGTVEFLYDVDRQAAYFLEVNTRLQVEHAVTEEVTGVDLVDWMVRGAAGDFSFLETRVSARGASIQARIYAEDPSNDYMPSAGLVTDLTGPKTARFETFLEPGVKVSAHYDPMLGKIVASGPDRATALKALEKALSETKICGLTTNIEWLKEVISLAEVTQGRATTRTLETVSFRPQAMRILSGGPSTTVQDSAGRLGYWHVGVPPSGAMDALALRLANNLLGNSEDAAGLEFTAMGPAIRFECSSWICLGGADFAAELNGKPVRTYQIRKVNTGDELTCGRVTGAGFRGYLAVAGGIDVPDFMGSRATFTLGEFGGHAGRALAAGDLLPINACEALKSAHQRLLAELPALETDWTIRVTLGPHSSPDFFTDDDVEMLLAANWKVHFNSSRTGVRLIGPKPDWARKDGGEAGLHPSNIHDNAYAIGAVDFTGDMPILLGPDGPSLGGFVCPFVTISADLWKLGQLAPGDSVIFQLVDDASARSALRRQEKYISTGRETDWSSVTTFPEDQDAILYRLEETDKRPTVTYRRQGDANLLVEYGPIVLDLELRARIHALMMALEGQVSELIDVTPGVRSLQIHFDPRLVDRESLIEKLVALEETLGDLSDFEARSRVVHLPLSWEDPHVQQTIDKYIRSVRDDAPWCPDNIEFIRRVNGLESREDVFRTVFDADYLVIGLGDVYLGAPLATPMDPRHRLVTTKYNPARTWTPPNVVGIGGAYLCIYGMEGPGGYQLFGRTVQVWNARGATGSFEEGCPWLLRFFDRIKFYEVSAEELAEWRREFPLGRRNVKIEEGLFRMQDYRAFLEREGDSIEDFRRRREAAFTEERDAWEAAGEFSKVAEMEKALEAESAPVAIELPENALAIETPLSGVIWKIHVEEGVVVKKGEVVASVEAMKMEQAIFSPCDGKVCGVYALEGSEVTLGSTILAVLEE</sequence>
<gene>
    <name evidence="11" type="primary">uca</name>
    <name evidence="11" type="ORF">FIV46_09045</name>
</gene>
<dbReference type="PANTHER" id="PTHR18866:SF128">
    <property type="entry name" value="UREA AMIDOLYASE"/>
    <property type="match status" value="1"/>
</dbReference>
<dbReference type="Proteomes" id="UP000319148">
    <property type="component" value="Unassembled WGS sequence"/>
</dbReference>
<evidence type="ECO:0000313" key="12">
    <source>
        <dbReference type="Proteomes" id="UP000319148"/>
    </source>
</evidence>
<dbReference type="Pfam" id="PF00289">
    <property type="entry name" value="Biotin_carb_N"/>
    <property type="match status" value="1"/>
</dbReference>
<dbReference type="Gene3D" id="3.30.1360.40">
    <property type="match status" value="1"/>
</dbReference>
<comment type="cofactor">
    <cofactor evidence="1">
        <name>biotin</name>
        <dbReference type="ChEBI" id="CHEBI:57586"/>
    </cofactor>
</comment>
<dbReference type="SUPFAM" id="SSF50891">
    <property type="entry name" value="Cyclophilin-like"/>
    <property type="match status" value="2"/>
</dbReference>
<dbReference type="RefSeq" id="WP_139940602.1">
    <property type="nucleotide sequence ID" value="NZ_JBHSYP010000027.1"/>
</dbReference>
<comment type="caution">
    <text evidence="11">The sequence shown here is derived from an EMBL/GenBank/DDBJ whole genome shotgun (WGS) entry which is preliminary data.</text>
</comment>
<evidence type="ECO:0000259" key="10">
    <source>
        <dbReference type="PROSITE" id="PS50979"/>
    </source>
</evidence>
<dbReference type="SUPFAM" id="SSF52440">
    <property type="entry name" value="PreATP-grasp domain"/>
    <property type="match status" value="1"/>
</dbReference>
<proteinExistence type="predicted"/>
<dbReference type="InterPro" id="IPR000089">
    <property type="entry name" value="Biotin_lipoyl"/>
</dbReference>
<dbReference type="GO" id="GO:0016787">
    <property type="term" value="F:hydrolase activity"/>
    <property type="evidence" value="ECO:0007669"/>
    <property type="project" value="UniProtKB-KW"/>
</dbReference>
<dbReference type="Pfam" id="PF02626">
    <property type="entry name" value="CT_A_B"/>
    <property type="match status" value="1"/>
</dbReference>
<dbReference type="PROSITE" id="PS00867">
    <property type="entry name" value="CPSASE_2"/>
    <property type="match status" value="1"/>
</dbReference>
<dbReference type="Gene3D" id="2.40.100.10">
    <property type="entry name" value="Cyclophilin-like"/>
    <property type="match status" value="2"/>
</dbReference>
<dbReference type="GO" id="GO:0004847">
    <property type="term" value="F:urea carboxylase activity"/>
    <property type="evidence" value="ECO:0007669"/>
    <property type="project" value="UniProtKB-EC"/>
</dbReference>
<dbReference type="NCBIfam" id="TIGR00724">
    <property type="entry name" value="urea_amlyse_rel"/>
    <property type="match status" value="1"/>
</dbReference>
<dbReference type="PROSITE" id="PS00866">
    <property type="entry name" value="CPSASE_1"/>
    <property type="match status" value="1"/>
</dbReference>
<reference evidence="12" key="1">
    <citation type="submission" date="2019-06" db="EMBL/GenBank/DDBJ databases">
        <title>The complete genome of Emcibacter congregatus ZYLT.</title>
        <authorList>
            <person name="Zhao Z."/>
        </authorList>
    </citation>
    <scope>NUCLEOTIDE SEQUENCE [LARGE SCALE GENOMIC DNA]</scope>
    <source>
        <strain evidence="12">MCCC 1A06723</strain>
    </source>
</reference>
<evidence type="ECO:0000259" key="9">
    <source>
        <dbReference type="PROSITE" id="PS50975"/>
    </source>
</evidence>
<keyword evidence="4" id="KW-0378">Hydrolase</keyword>
<dbReference type="InterPro" id="IPR005482">
    <property type="entry name" value="Biotin_COase_C"/>
</dbReference>
<evidence type="ECO:0000256" key="2">
    <source>
        <dbReference type="ARBA" id="ARBA00022598"/>
    </source>
</evidence>
<dbReference type="AlphaFoldDB" id="A0A501PJI7"/>
<dbReference type="SMART" id="SM00878">
    <property type="entry name" value="Biotin_carb_C"/>
    <property type="match status" value="1"/>
</dbReference>
<dbReference type="PANTHER" id="PTHR18866">
    <property type="entry name" value="CARBOXYLASE:PYRUVATE/ACETYL-COA/PROPIONYL-COA CARBOXYLASE"/>
    <property type="match status" value="1"/>
</dbReference>
<evidence type="ECO:0000313" key="11">
    <source>
        <dbReference type="EMBL" id="TPD60192.1"/>
    </source>
</evidence>
<dbReference type="InterPro" id="IPR014084">
    <property type="entry name" value="Urea_COase"/>
</dbReference>
<dbReference type="InterPro" id="IPR005479">
    <property type="entry name" value="CPAse_ATP-bd"/>
</dbReference>
<dbReference type="EC" id="6.3.4.6" evidence="11"/>
<accession>A0A501PJI7</accession>
<dbReference type="SUPFAM" id="SSF51246">
    <property type="entry name" value="Rudiment single hybrid motif"/>
    <property type="match status" value="1"/>
</dbReference>
<dbReference type="InterPro" id="IPR029000">
    <property type="entry name" value="Cyclophilin-like_dom_sf"/>
</dbReference>
<dbReference type="Pfam" id="PF02785">
    <property type="entry name" value="Biotin_carb_C"/>
    <property type="match status" value="1"/>
</dbReference>
<evidence type="ECO:0000256" key="5">
    <source>
        <dbReference type="ARBA" id="ARBA00022840"/>
    </source>
</evidence>
<protein>
    <submittedName>
        <fullName evidence="11">Urea carboxylase</fullName>
        <ecNumber evidence="11">6.3.4.6</ecNumber>
    </submittedName>
</protein>
<feature type="domain" description="ATP-grasp" evidence="9">
    <location>
        <begin position="124"/>
        <end position="321"/>
    </location>
</feature>
<feature type="domain" description="Lipoyl-binding" evidence="8">
    <location>
        <begin position="1124"/>
        <end position="1203"/>
    </location>
</feature>
<dbReference type="Pfam" id="PF02786">
    <property type="entry name" value="CPSase_L_D2"/>
    <property type="match status" value="1"/>
</dbReference>
<dbReference type="OrthoDB" id="9763189at2"/>
<dbReference type="Pfam" id="PF00364">
    <property type="entry name" value="Biotin_lipoyl"/>
    <property type="match status" value="1"/>
</dbReference>
<keyword evidence="3 7" id="KW-0547">Nucleotide-binding</keyword>
<dbReference type="InterPro" id="IPR005481">
    <property type="entry name" value="BC-like_N"/>
</dbReference>
<dbReference type="SMART" id="SM00797">
    <property type="entry name" value="AHS2"/>
    <property type="match status" value="1"/>
</dbReference>
<dbReference type="SUPFAM" id="SSF51230">
    <property type="entry name" value="Single hybrid motif"/>
    <property type="match status" value="1"/>
</dbReference>
<evidence type="ECO:0000256" key="4">
    <source>
        <dbReference type="ARBA" id="ARBA00022801"/>
    </source>
</evidence>
<dbReference type="InterPro" id="IPR011054">
    <property type="entry name" value="Rudment_hybrid_motif"/>
</dbReference>
<dbReference type="SUPFAM" id="SSF56059">
    <property type="entry name" value="Glutathione synthetase ATP-binding domain-like"/>
    <property type="match status" value="1"/>
</dbReference>
<dbReference type="InterPro" id="IPR016185">
    <property type="entry name" value="PreATP-grasp_dom_sf"/>
</dbReference>
<keyword evidence="2 11" id="KW-0436">Ligase</keyword>
<dbReference type="InterPro" id="IPR011053">
    <property type="entry name" value="Single_hybrid_motif"/>
</dbReference>
<dbReference type="InterPro" id="IPR003833">
    <property type="entry name" value="CT_C_D"/>
</dbReference>
<dbReference type="EMBL" id="VFIY01000008">
    <property type="protein sequence ID" value="TPD60192.1"/>
    <property type="molecule type" value="Genomic_DNA"/>
</dbReference>
<dbReference type="Pfam" id="PF02682">
    <property type="entry name" value="CT_C_D"/>
    <property type="match status" value="1"/>
</dbReference>
<dbReference type="Gene3D" id="3.30.470.20">
    <property type="entry name" value="ATP-grasp fold, B domain"/>
    <property type="match status" value="1"/>
</dbReference>
<dbReference type="GO" id="GO:0005524">
    <property type="term" value="F:ATP binding"/>
    <property type="evidence" value="ECO:0007669"/>
    <property type="project" value="UniProtKB-UniRule"/>
</dbReference>
<dbReference type="PROSITE" id="PS00188">
    <property type="entry name" value="BIOTIN"/>
    <property type="match status" value="1"/>
</dbReference>
<dbReference type="InterPro" id="IPR003778">
    <property type="entry name" value="CT_A_B"/>
</dbReference>
<organism evidence="11 12">
    <name type="scientific">Emcibacter nanhaiensis</name>
    <dbReference type="NCBI Taxonomy" id="1505037"/>
    <lineage>
        <taxon>Bacteria</taxon>
        <taxon>Pseudomonadati</taxon>
        <taxon>Pseudomonadota</taxon>
        <taxon>Alphaproteobacteria</taxon>
        <taxon>Emcibacterales</taxon>
        <taxon>Emcibacteraceae</taxon>
        <taxon>Emcibacter</taxon>
    </lineage>
</organism>
<dbReference type="NCBIfam" id="TIGR02712">
    <property type="entry name" value="urea_carbox"/>
    <property type="match status" value="1"/>
</dbReference>
<dbReference type="SMART" id="SM00796">
    <property type="entry name" value="AHS1"/>
    <property type="match status" value="1"/>
</dbReference>
<dbReference type="PROSITE" id="PS50979">
    <property type="entry name" value="BC"/>
    <property type="match status" value="1"/>
</dbReference>
<dbReference type="InterPro" id="IPR050856">
    <property type="entry name" value="Biotin_carboxylase_complex"/>
</dbReference>